<dbReference type="Pfam" id="PF10615">
    <property type="entry name" value="DUF2470"/>
    <property type="match status" value="1"/>
</dbReference>
<keyword evidence="4" id="KW-1185">Reference proteome</keyword>
<dbReference type="Gene3D" id="2.30.110.10">
    <property type="entry name" value="Electron Transport, Fmn-binding Protein, Chain A"/>
    <property type="match status" value="1"/>
</dbReference>
<dbReference type="Proteomes" id="UP000266841">
    <property type="component" value="Unassembled WGS sequence"/>
</dbReference>
<dbReference type="PANTHER" id="PTHR13343">
    <property type="entry name" value="CREG1 PROTEIN"/>
    <property type="match status" value="1"/>
</dbReference>
<evidence type="ECO:0000259" key="2">
    <source>
        <dbReference type="Pfam" id="PF13883"/>
    </source>
</evidence>
<dbReference type="GO" id="GO:0005737">
    <property type="term" value="C:cytoplasm"/>
    <property type="evidence" value="ECO:0007669"/>
    <property type="project" value="UniProtKB-ARBA"/>
</dbReference>
<dbReference type="InterPro" id="IPR037119">
    <property type="entry name" value="Haem_oxidase_HugZ-like_sf"/>
</dbReference>
<dbReference type="SUPFAM" id="SSF50475">
    <property type="entry name" value="FMN-binding split barrel"/>
    <property type="match status" value="1"/>
</dbReference>
<evidence type="ECO:0000259" key="1">
    <source>
        <dbReference type="Pfam" id="PF10615"/>
    </source>
</evidence>
<dbReference type="AlphaFoldDB" id="K0SJ34"/>
<dbReference type="PANTHER" id="PTHR13343:SF24">
    <property type="entry name" value="OS07G0573800 PROTEIN"/>
    <property type="match status" value="1"/>
</dbReference>
<sequence>MRVPSLERTGLLACILYADQFYRVAGFSPSSHVKKESNFINNEIRPRTKIGSTAVVVNGSAEKVDQETLAPPEIRLNVPEKARTVTSVCTSGTLCTQSYMDDIEGAPFGSFVDYVLDDNGNPVLLMNEMSMHTVNIQKAGEGVLVTLFAQLGGPTSSGQPAHGQDVSRCSITGTIAKIEPTAEDWDVIRMRYGIAHTYADQVMDSPKFHFYRLVPTKIYFVGGFGVSSEWVPPEEYTAATPDILAKESSRIMGRLNRDHAEDLLLTATEILDVNEVEKVRVTGVDRLGMDMRVTSRVPRRKNKLLTDEFRVGFRIPVISVEDAKSEILKVFQEAWEKKNGVTWGDDEIPGADVPVLKTAEDNLM</sequence>
<dbReference type="OMA" id="LMNEMSM"/>
<feature type="domain" description="CREG-like beta-barrel" evidence="2">
    <location>
        <begin position="76"/>
        <end position="237"/>
    </location>
</feature>
<protein>
    <submittedName>
        <fullName evidence="3">Uncharacterized protein</fullName>
    </submittedName>
</protein>
<organism evidence="3 4">
    <name type="scientific">Thalassiosira oceanica</name>
    <name type="common">Marine diatom</name>
    <dbReference type="NCBI Taxonomy" id="159749"/>
    <lineage>
        <taxon>Eukaryota</taxon>
        <taxon>Sar</taxon>
        <taxon>Stramenopiles</taxon>
        <taxon>Ochrophyta</taxon>
        <taxon>Bacillariophyta</taxon>
        <taxon>Coscinodiscophyceae</taxon>
        <taxon>Thalassiosirophycidae</taxon>
        <taxon>Thalassiosirales</taxon>
        <taxon>Thalassiosiraceae</taxon>
        <taxon>Thalassiosira</taxon>
    </lineage>
</organism>
<dbReference type="InterPro" id="IPR019595">
    <property type="entry name" value="DUF2470"/>
</dbReference>
<accession>K0SJ34</accession>
<name>K0SJ34_THAOC</name>
<feature type="domain" description="DUF2470" evidence="1">
    <location>
        <begin position="248"/>
        <end position="327"/>
    </location>
</feature>
<dbReference type="Gene3D" id="3.20.180.10">
    <property type="entry name" value="PNP-oxidase-like"/>
    <property type="match status" value="1"/>
</dbReference>
<gene>
    <name evidence="3" type="ORF">THAOC_18545</name>
</gene>
<dbReference type="OrthoDB" id="2138282at2759"/>
<evidence type="ECO:0000313" key="3">
    <source>
        <dbReference type="EMBL" id="EJK61026.1"/>
    </source>
</evidence>
<dbReference type="EMBL" id="AGNL01020478">
    <property type="protein sequence ID" value="EJK61026.1"/>
    <property type="molecule type" value="Genomic_DNA"/>
</dbReference>
<proteinExistence type="predicted"/>
<dbReference type="eggNOG" id="ENOG502RYPS">
    <property type="taxonomic scope" value="Eukaryota"/>
</dbReference>
<evidence type="ECO:0000313" key="4">
    <source>
        <dbReference type="Proteomes" id="UP000266841"/>
    </source>
</evidence>
<reference evidence="3 4" key="1">
    <citation type="journal article" date="2012" name="Genome Biol.">
        <title>Genome and low-iron response of an oceanic diatom adapted to chronic iron limitation.</title>
        <authorList>
            <person name="Lommer M."/>
            <person name="Specht M."/>
            <person name="Roy A.S."/>
            <person name="Kraemer L."/>
            <person name="Andreson R."/>
            <person name="Gutowska M.A."/>
            <person name="Wolf J."/>
            <person name="Bergner S.V."/>
            <person name="Schilhabel M.B."/>
            <person name="Klostermeier U.C."/>
            <person name="Beiko R.G."/>
            <person name="Rosenstiel P."/>
            <person name="Hippler M."/>
            <person name="Laroche J."/>
        </authorList>
    </citation>
    <scope>NUCLEOTIDE SEQUENCE [LARGE SCALE GENOMIC DNA]</scope>
    <source>
        <strain evidence="3 4">CCMP1005</strain>
    </source>
</reference>
<dbReference type="Pfam" id="PF13883">
    <property type="entry name" value="CREG_beta-barrel"/>
    <property type="match status" value="1"/>
</dbReference>
<dbReference type="InterPro" id="IPR012349">
    <property type="entry name" value="Split_barrel_FMN-bd"/>
</dbReference>
<comment type="caution">
    <text evidence="3">The sequence shown here is derived from an EMBL/GenBank/DDBJ whole genome shotgun (WGS) entry which is preliminary data.</text>
</comment>
<dbReference type="InterPro" id="IPR055343">
    <property type="entry name" value="CREG_beta-barrel"/>
</dbReference>